<keyword evidence="4" id="KW-0472">Membrane</keyword>
<proteinExistence type="predicted"/>
<sequence>MRKSSLLSFLVIGLCIWAVVTVDILVFQTETDTVDHPAASSHPEIELSQSDIGQQLISIFDQTKVDPQTSSSRFLALELTNLSKLTPTEKAYWLKIQIKLAKNMKDSRTVDELTLQLKKLADNEKLTWLTVSLLIDEAVNHARHSRIPQAETLIKQAIMIAREHHIIYQLPRAYNVAGFISNSSNELLKSQRFFSAGIKVATELGDSLYNSTIHNNLGLLYLHIERWHKALEYMQKARKLLNESGVINNPLMHTIYLNEAFIYNRLGDVENSIAAYSEAQLYFEEEKASVRDNLIQLKGKAEVLLLLKEYEEARKTATHCLNFPGSKEYPLEFGQCYLLLAKSLNQLKEYQLALNMVDEAIEIFTDIDHERWVIRSYNQKAEVYSSLGDFESALDMYRIFYQQDKQQLLGKVYNLENAFATRRIEQERDLLDVEKKLTEAKLAKERLRFQIACIWGIIAIVIITLTIQKSVLMHRKNKELENLSFIDPLTGLNNRRYYNYQVKSGKILSKTLFYRIALLDLDYFKQVNDQYGHDIGDVVLKESAKRVSKLLADNELFIRWGGEEFLMVLIDDKSVEQRIQLILETFNKTKFETSAGNLDITTSIGVSHPALPTELHYNDEYFRKADQNLYEAKRSGRNQAVYPDS</sequence>
<dbReference type="RefSeq" id="WP_372265324.1">
    <property type="nucleotide sequence ID" value="NZ_JBFRUW010000016.1"/>
</dbReference>
<dbReference type="Pfam" id="PF00990">
    <property type="entry name" value="GGDEF"/>
    <property type="match status" value="1"/>
</dbReference>
<dbReference type="InterPro" id="IPR050469">
    <property type="entry name" value="Diguanylate_Cyclase"/>
</dbReference>
<name>A0ABV4N8U4_9VIBR</name>
<evidence type="ECO:0000313" key="6">
    <source>
        <dbReference type="EMBL" id="MFA0567808.1"/>
    </source>
</evidence>
<evidence type="ECO:0000256" key="4">
    <source>
        <dbReference type="SAM" id="Phobius"/>
    </source>
</evidence>
<feature type="repeat" description="TPR" evidence="3">
    <location>
        <begin position="211"/>
        <end position="244"/>
    </location>
</feature>
<reference evidence="6 7" key="1">
    <citation type="journal article" date="2024" name="ISME J.">
        <title>Tailless and filamentous prophages are predominant in marine Vibrio.</title>
        <authorList>
            <person name="Steensen K."/>
            <person name="Seneca J."/>
            <person name="Bartlau N."/>
            <person name="Yu X.A."/>
            <person name="Hussain F.A."/>
            <person name="Polz M.F."/>
        </authorList>
    </citation>
    <scope>NUCLEOTIDE SEQUENCE [LARGE SCALE GENOMIC DNA]</scope>
    <source>
        <strain evidence="6 7">10N.222.51.A1</strain>
    </source>
</reference>
<dbReference type="InterPro" id="IPR011990">
    <property type="entry name" value="TPR-like_helical_dom_sf"/>
</dbReference>
<keyword evidence="4" id="KW-1133">Transmembrane helix</keyword>
<keyword evidence="3" id="KW-0802">TPR repeat</keyword>
<feature type="transmembrane region" description="Helical" evidence="4">
    <location>
        <begin position="447"/>
        <end position="467"/>
    </location>
</feature>
<dbReference type="PANTHER" id="PTHR45138">
    <property type="entry name" value="REGULATORY COMPONENTS OF SENSORY TRANSDUCTION SYSTEM"/>
    <property type="match status" value="1"/>
</dbReference>
<dbReference type="Proteomes" id="UP001570417">
    <property type="component" value="Unassembled WGS sequence"/>
</dbReference>
<dbReference type="SMART" id="SM00028">
    <property type="entry name" value="TPR"/>
    <property type="match status" value="6"/>
</dbReference>
<dbReference type="Gene3D" id="1.25.40.10">
    <property type="entry name" value="Tetratricopeptide repeat domain"/>
    <property type="match status" value="2"/>
</dbReference>
<dbReference type="InterPro" id="IPR029787">
    <property type="entry name" value="Nucleotide_cyclase"/>
</dbReference>
<dbReference type="SUPFAM" id="SSF48452">
    <property type="entry name" value="TPR-like"/>
    <property type="match status" value="1"/>
</dbReference>
<dbReference type="SUPFAM" id="SSF55073">
    <property type="entry name" value="Nucleotide cyclase"/>
    <property type="match status" value="1"/>
</dbReference>
<evidence type="ECO:0000256" key="1">
    <source>
        <dbReference type="ARBA" id="ARBA00012528"/>
    </source>
</evidence>
<dbReference type="NCBIfam" id="TIGR00254">
    <property type="entry name" value="GGDEF"/>
    <property type="match status" value="1"/>
</dbReference>
<evidence type="ECO:0000259" key="5">
    <source>
        <dbReference type="PROSITE" id="PS50887"/>
    </source>
</evidence>
<dbReference type="InterPro" id="IPR019734">
    <property type="entry name" value="TPR_rpt"/>
</dbReference>
<dbReference type="InterPro" id="IPR043128">
    <property type="entry name" value="Rev_trsase/Diguanyl_cyclase"/>
</dbReference>
<comment type="catalytic activity">
    <reaction evidence="2">
        <text>2 GTP = 3',3'-c-di-GMP + 2 diphosphate</text>
        <dbReference type="Rhea" id="RHEA:24898"/>
        <dbReference type="ChEBI" id="CHEBI:33019"/>
        <dbReference type="ChEBI" id="CHEBI:37565"/>
        <dbReference type="ChEBI" id="CHEBI:58805"/>
        <dbReference type="EC" id="2.7.7.65"/>
    </reaction>
</comment>
<dbReference type="PANTHER" id="PTHR45138:SF9">
    <property type="entry name" value="DIGUANYLATE CYCLASE DGCM-RELATED"/>
    <property type="match status" value="1"/>
</dbReference>
<dbReference type="Pfam" id="PF13424">
    <property type="entry name" value="TPR_12"/>
    <property type="match status" value="1"/>
</dbReference>
<accession>A0ABV4N8U4</accession>
<dbReference type="CDD" id="cd01949">
    <property type="entry name" value="GGDEF"/>
    <property type="match status" value="1"/>
</dbReference>
<keyword evidence="6" id="KW-0548">Nucleotidyltransferase</keyword>
<keyword evidence="6" id="KW-0808">Transferase</keyword>
<evidence type="ECO:0000256" key="2">
    <source>
        <dbReference type="ARBA" id="ARBA00034247"/>
    </source>
</evidence>
<keyword evidence="7" id="KW-1185">Reference proteome</keyword>
<feature type="domain" description="GGDEF" evidence="5">
    <location>
        <begin position="512"/>
        <end position="645"/>
    </location>
</feature>
<dbReference type="PROSITE" id="PS50887">
    <property type="entry name" value="GGDEF"/>
    <property type="match status" value="1"/>
</dbReference>
<gene>
    <name evidence="6" type="ORF">AB4566_05940</name>
</gene>
<organism evidence="6 7">
    <name type="scientific">Vibrio gallaecicus</name>
    <dbReference type="NCBI Taxonomy" id="552386"/>
    <lineage>
        <taxon>Bacteria</taxon>
        <taxon>Pseudomonadati</taxon>
        <taxon>Pseudomonadota</taxon>
        <taxon>Gammaproteobacteria</taxon>
        <taxon>Vibrionales</taxon>
        <taxon>Vibrionaceae</taxon>
        <taxon>Vibrio</taxon>
    </lineage>
</organism>
<evidence type="ECO:0000256" key="3">
    <source>
        <dbReference type="PROSITE-ProRule" id="PRU00339"/>
    </source>
</evidence>
<dbReference type="InterPro" id="IPR000160">
    <property type="entry name" value="GGDEF_dom"/>
</dbReference>
<dbReference type="EMBL" id="JBFRUW010000016">
    <property type="protein sequence ID" value="MFA0567808.1"/>
    <property type="molecule type" value="Genomic_DNA"/>
</dbReference>
<dbReference type="EC" id="2.7.7.65" evidence="1"/>
<dbReference type="PROSITE" id="PS50005">
    <property type="entry name" value="TPR"/>
    <property type="match status" value="1"/>
</dbReference>
<comment type="caution">
    <text evidence="6">The sequence shown here is derived from an EMBL/GenBank/DDBJ whole genome shotgun (WGS) entry which is preliminary data.</text>
</comment>
<dbReference type="GO" id="GO:0052621">
    <property type="term" value="F:diguanylate cyclase activity"/>
    <property type="evidence" value="ECO:0007669"/>
    <property type="project" value="UniProtKB-EC"/>
</dbReference>
<dbReference type="Gene3D" id="3.30.70.270">
    <property type="match status" value="1"/>
</dbReference>
<protein>
    <recommendedName>
        <fullName evidence="1">diguanylate cyclase</fullName>
        <ecNumber evidence="1">2.7.7.65</ecNumber>
    </recommendedName>
</protein>
<evidence type="ECO:0000313" key="7">
    <source>
        <dbReference type="Proteomes" id="UP001570417"/>
    </source>
</evidence>
<dbReference type="SMART" id="SM00267">
    <property type="entry name" value="GGDEF"/>
    <property type="match status" value="1"/>
</dbReference>
<keyword evidence="4" id="KW-0812">Transmembrane</keyword>